<evidence type="ECO:0000313" key="2">
    <source>
        <dbReference type="EMBL" id="WVO24468.1"/>
    </source>
</evidence>
<name>A0ABZ2B4W3_9TREE</name>
<evidence type="ECO:0000256" key="1">
    <source>
        <dbReference type="ARBA" id="ARBA00010552"/>
    </source>
</evidence>
<protein>
    <submittedName>
        <fullName evidence="2">Uncharacterized protein</fullName>
    </submittedName>
</protein>
<dbReference type="PANTHER" id="PTHR11803">
    <property type="entry name" value="2-IMINOBUTANOATE/2-IMINOPROPANOATE DEAMINASE RIDA"/>
    <property type="match status" value="1"/>
</dbReference>
<evidence type="ECO:0000313" key="3">
    <source>
        <dbReference type="Proteomes" id="UP001432216"/>
    </source>
</evidence>
<proteinExistence type="inferred from homology"/>
<dbReference type="Proteomes" id="UP001432216">
    <property type="component" value="Chromosome 11"/>
</dbReference>
<reference evidence="2 3" key="1">
    <citation type="submission" date="2024-01" db="EMBL/GenBank/DDBJ databases">
        <title>Comparative genomics of Cryptococcus and Kwoniella reveals pathogenesis evolution and contrasting modes of karyotype evolution via chromosome fusion or intercentromeric recombination.</title>
        <authorList>
            <person name="Coelho M.A."/>
            <person name="David-Palma M."/>
            <person name="Shea T."/>
            <person name="Bowers K."/>
            <person name="McGinley-Smith S."/>
            <person name="Mohammad A.W."/>
            <person name="Gnirke A."/>
            <person name="Yurkov A.M."/>
            <person name="Nowrousian M."/>
            <person name="Sun S."/>
            <person name="Cuomo C.A."/>
            <person name="Heitman J."/>
        </authorList>
    </citation>
    <scope>NUCLEOTIDE SEQUENCE [LARGE SCALE GENOMIC DNA]</scope>
    <source>
        <strain evidence="2 3">7685027</strain>
    </source>
</reference>
<dbReference type="RefSeq" id="XP_064723707.1">
    <property type="nucleotide sequence ID" value="XM_064867635.1"/>
</dbReference>
<organism evidence="2 3">
    <name type="scientific">Cryptococcus decagattii</name>
    <dbReference type="NCBI Taxonomy" id="1859122"/>
    <lineage>
        <taxon>Eukaryota</taxon>
        <taxon>Fungi</taxon>
        <taxon>Dikarya</taxon>
        <taxon>Basidiomycota</taxon>
        <taxon>Agaricomycotina</taxon>
        <taxon>Tremellomycetes</taxon>
        <taxon>Tremellales</taxon>
        <taxon>Cryptococcaceae</taxon>
        <taxon>Cryptococcus</taxon>
        <taxon>Cryptococcus gattii species complex</taxon>
    </lineage>
</organism>
<keyword evidence="3" id="KW-1185">Reference proteome</keyword>
<dbReference type="NCBIfam" id="TIGR00004">
    <property type="entry name" value="Rid family detoxifying hydrolase"/>
    <property type="match status" value="1"/>
</dbReference>
<gene>
    <name evidence="2" type="ORF">IAS62_005836</name>
</gene>
<comment type="similarity">
    <text evidence="1">Belongs to the RutC family.</text>
</comment>
<dbReference type="PANTHER" id="PTHR11803:SF58">
    <property type="entry name" value="PROTEIN HMF1-RELATED"/>
    <property type="match status" value="1"/>
</dbReference>
<dbReference type="InterPro" id="IPR006175">
    <property type="entry name" value="YjgF/YER057c/UK114"/>
</dbReference>
<dbReference type="SUPFAM" id="SSF55298">
    <property type="entry name" value="YjgF-like"/>
    <property type="match status" value="1"/>
</dbReference>
<dbReference type="CDD" id="cd00448">
    <property type="entry name" value="YjgF_YER057c_UK114_family"/>
    <property type="match status" value="1"/>
</dbReference>
<sequence length="130" mass="14491">MTKTILKGISPDTAPKTIGPYVHAMIHQETVFTTCIIPLDPKTDELIGGKAEDQFRRIYTNLKIVLEESGSSLDRIIKQNIYLTNMEDFWAFNRVTEEFLGTHRPARATMQVLALPKGAPCGMDVVAALN</sequence>
<dbReference type="GeneID" id="89992605"/>
<dbReference type="InterPro" id="IPR035959">
    <property type="entry name" value="RutC-like_sf"/>
</dbReference>
<accession>A0ABZ2B4W3</accession>
<dbReference type="EMBL" id="CP143816">
    <property type="protein sequence ID" value="WVO24468.1"/>
    <property type="molecule type" value="Genomic_DNA"/>
</dbReference>
<dbReference type="InterPro" id="IPR006056">
    <property type="entry name" value="RidA"/>
</dbReference>
<dbReference type="Pfam" id="PF01042">
    <property type="entry name" value="Ribonuc_L-PSP"/>
    <property type="match status" value="1"/>
</dbReference>
<dbReference type="Gene3D" id="3.30.1330.40">
    <property type="entry name" value="RutC-like"/>
    <property type="match status" value="1"/>
</dbReference>